<evidence type="ECO:0000256" key="5">
    <source>
        <dbReference type="ARBA" id="ARBA00034769"/>
    </source>
</evidence>
<evidence type="ECO:0000256" key="4">
    <source>
        <dbReference type="ARBA" id="ARBA00023136"/>
    </source>
</evidence>
<dbReference type="InterPro" id="IPR000615">
    <property type="entry name" value="Bestrophin"/>
</dbReference>
<keyword evidence="4" id="KW-0472">Membrane</keyword>
<keyword evidence="3" id="KW-1133">Transmembrane helix</keyword>
<sequence>MLDIQSNEELESEYCSILAHMDTLPFKSTITVLLGFQASTCVKRWMDVYNLLVWPENIALTFNASSQDWSILATLMRFGFSLLTNTFILGWLKCAQVILNPFGLDDDDYE</sequence>
<dbReference type="GO" id="GO:0005254">
    <property type="term" value="F:chloride channel activity"/>
    <property type="evidence" value="ECO:0007669"/>
    <property type="project" value="UniProtKB-KW"/>
</dbReference>
<dbReference type="EMBL" id="KZ359710">
    <property type="protein sequence ID" value="PIO58826.1"/>
    <property type="molecule type" value="Genomic_DNA"/>
</dbReference>
<dbReference type="OrthoDB" id="201595at2759"/>
<dbReference type="Proteomes" id="UP000230423">
    <property type="component" value="Unassembled WGS sequence"/>
</dbReference>
<protein>
    <recommendedName>
        <fullName evidence="6">Bestrophin homolog</fullName>
    </recommendedName>
</protein>
<keyword evidence="2" id="KW-0812">Transmembrane</keyword>
<keyword evidence="6" id="KW-0869">Chloride channel</keyword>
<comment type="function">
    <text evidence="6">Forms chloride channels.</text>
</comment>
<dbReference type="InterPro" id="IPR021134">
    <property type="entry name" value="Bestrophin-like"/>
</dbReference>
<keyword evidence="6" id="KW-1003">Cell membrane</keyword>
<dbReference type="GO" id="GO:0005886">
    <property type="term" value="C:plasma membrane"/>
    <property type="evidence" value="ECO:0007669"/>
    <property type="project" value="UniProtKB-SubCell"/>
</dbReference>
<reference evidence="7 8" key="1">
    <citation type="submission" date="2015-09" db="EMBL/GenBank/DDBJ databases">
        <title>Draft genome of the parasitic nematode Teladorsagia circumcincta isolate WARC Sus (inbred).</title>
        <authorList>
            <person name="Mitreva M."/>
        </authorList>
    </citation>
    <scope>NUCLEOTIDE SEQUENCE [LARGE SCALE GENOMIC DNA]</scope>
    <source>
        <strain evidence="7 8">S</strain>
    </source>
</reference>
<comment type="similarity">
    <text evidence="5 6">Belongs to the anion channel-forming bestrophin (TC 1.A.46) family. Calcium-sensitive chloride channel subfamily.</text>
</comment>
<proteinExistence type="inferred from homology"/>
<dbReference type="PANTHER" id="PTHR10736">
    <property type="entry name" value="BESTROPHIN"/>
    <property type="match status" value="1"/>
</dbReference>
<keyword evidence="6" id="KW-0813">Transport</keyword>
<comment type="subcellular location">
    <subcellularLocation>
        <location evidence="6">Cell membrane</location>
        <topology evidence="6">Multi-pass membrane protein</topology>
    </subcellularLocation>
    <subcellularLocation>
        <location evidence="1">Membrane</location>
    </subcellularLocation>
</comment>
<organism evidence="7 8">
    <name type="scientific">Teladorsagia circumcincta</name>
    <name type="common">Brown stomach worm</name>
    <name type="synonym">Ostertagia circumcincta</name>
    <dbReference type="NCBI Taxonomy" id="45464"/>
    <lineage>
        <taxon>Eukaryota</taxon>
        <taxon>Metazoa</taxon>
        <taxon>Ecdysozoa</taxon>
        <taxon>Nematoda</taxon>
        <taxon>Chromadorea</taxon>
        <taxon>Rhabditida</taxon>
        <taxon>Rhabditina</taxon>
        <taxon>Rhabditomorpha</taxon>
        <taxon>Strongyloidea</taxon>
        <taxon>Trichostrongylidae</taxon>
        <taxon>Teladorsagia</taxon>
    </lineage>
</organism>
<keyword evidence="6" id="KW-0868">Chloride</keyword>
<evidence type="ECO:0000313" key="8">
    <source>
        <dbReference type="Proteomes" id="UP000230423"/>
    </source>
</evidence>
<name>A0A2G9TLG7_TELCI</name>
<dbReference type="GO" id="GO:0034707">
    <property type="term" value="C:chloride channel complex"/>
    <property type="evidence" value="ECO:0007669"/>
    <property type="project" value="UniProtKB-KW"/>
</dbReference>
<evidence type="ECO:0000256" key="3">
    <source>
        <dbReference type="ARBA" id="ARBA00022989"/>
    </source>
</evidence>
<keyword evidence="6" id="KW-0407">Ion channel</keyword>
<keyword evidence="8" id="KW-1185">Reference proteome</keyword>
<dbReference type="PANTHER" id="PTHR10736:SF0">
    <property type="entry name" value="BESTROPHIN HOMOLOG"/>
    <property type="match status" value="1"/>
</dbReference>
<evidence type="ECO:0000256" key="6">
    <source>
        <dbReference type="RuleBase" id="RU363126"/>
    </source>
</evidence>
<keyword evidence="6" id="KW-0406">Ion transport</keyword>
<dbReference type="Pfam" id="PF01062">
    <property type="entry name" value="Bestrophin"/>
    <property type="match status" value="2"/>
</dbReference>
<accession>A0A2G9TLG7</accession>
<feature type="non-terminal residue" evidence="7">
    <location>
        <position position="110"/>
    </location>
</feature>
<evidence type="ECO:0000313" key="7">
    <source>
        <dbReference type="EMBL" id="PIO58826.1"/>
    </source>
</evidence>
<evidence type="ECO:0000256" key="1">
    <source>
        <dbReference type="ARBA" id="ARBA00004370"/>
    </source>
</evidence>
<gene>
    <name evidence="7" type="ORF">TELCIR_19729</name>
</gene>
<evidence type="ECO:0000256" key="2">
    <source>
        <dbReference type="ARBA" id="ARBA00022692"/>
    </source>
</evidence>
<dbReference type="AlphaFoldDB" id="A0A2G9TLG7"/>